<dbReference type="Gramene" id="Aco014478.1.mrna1">
    <property type="protein sequence ID" value="Aco014478.1.mrna1.cds1"/>
    <property type="gene ID" value="Aco014478.1.path1"/>
</dbReference>
<feature type="coiled-coil region" evidence="1">
    <location>
        <begin position="138"/>
        <end position="165"/>
    </location>
</feature>
<feature type="region of interest" description="Disordered" evidence="2">
    <location>
        <begin position="1"/>
        <end position="50"/>
    </location>
</feature>
<protein>
    <submittedName>
        <fullName evidence="6">Uncharacterized protein LOC109712434</fullName>
    </submittedName>
</protein>
<dbReference type="OrthoDB" id="2019407at2759"/>
<evidence type="ECO:0000256" key="2">
    <source>
        <dbReference type="SAM" id="MobiDB-lite"/>
    </source>
</evidence>
<feature type="region of interest" description="Disordered" evidence="2">
    <location>
        <begin position="75"/>
        <end position="95"/>
    </location>
</feature>
<dbReference type="PANTHER" id="PTHR36719:SF1">
    <property type="entry name" value="PROTEIN CHLORORESPIRATORY REDUCTION 41, CHLOROPLASTIC"/>
    <property type="match status" value="1"/>
</dbReference>
<gene>
    <name evidence="6" type="primary">LOC109712434</name>
    <name evidence="3" type="ORF">ACMD2_05387</name>
</gene>
<feature type="compositionally biased region" description="Low complexity" evidence="2">
    <location>
        <begin position="18"/>
        <end position="30"/>
    </location>
</feature>
<name>A0A199V0R6_ANACO</name>
<dbReference type="STRING" id="4615.A0A199V0R6"/>
<dbReference type="AlphaFoldDB" id="A0A199V0R6"/>
<evidence type="ECO:0000313" key="5">
    <source>
        <dbReference type="Proteomes" id="UP000515123"/>
    </source>
</evidence>
<dbReference type="PANTHER" id="PTHR36719">
    <property type="entry name" value="OS01G0676200 PROTEIN"/>
    <property type="match status" value="1"/>
</dbReference>
<dbReference type="Proteomes" id="UP000515123">
    <property type="component" value="Linkage group 7"/>
</dbReference>
<dbReference type="Proteomes" id="UP000092600">
    <property type="component" value="Unassembled WGS sequence"/>
</dbReference>
<organism evidence="3 4">
    <name type="scientific">Ananas comosus</name>
    <name type="common">Pineapple</name>
    <name type="synonym">Ananas ananas</name>
    <dbReference type="NCBI Taxonomy" id="4615"/>
    <lineage>
        <taxon>Eukaryota</taxon>
        <taxon>Viridiplantae</taxon>
        <taxon>Streptophyta</taxon>
        <taxon>Embryophyta</taxon>
        <taxon>Tracheophyta</taxon>
        <taxon>Spermatophyta</taxon>
        <taxon>Magnoliopsida</taxon>
        <taxon>Liliopsida</taxon>
        <taxon>Poales</taxon>
        <taxon>Bromeliaceae</taxon>
        <taxon>Bromelioideae</taxon>
        <taxon>Ananas</taxon>
    </lineage>
</organism>
<keyword evidence="1" id="KW-0175">Coiled coil</keyword>
<keyword evidence="5" id="KW-1185">Reference proteome</keyword>
<dbReference type="InterPro" id="IPR053351">
    <property type="entry name" value="Chloroplast_NDH_Assembly"/>
</dbReference>
<sequence length="213" mass="23117">MASALRFLLPPPPSSRQNSISVPRCSSSSPNPNPNPNPNPDPSSDAFVETPFAAAAAAAATTSFAVERRVPSAIVRDPARGPGSAIERPPEPPNFEIGWKRTKEIAKARPKGWAIADFLEKLEGLMGRGRYGSAALLAKVAEVVAERAREEAEAMAARGEVEERRVTELRRVLKLIEMDVEMVRAAAKEDTIRDRIETARARCRQAILVALSL</sequence>
<evidence type="ECO:0000313" key="3">
    <source>
        <dbReference type="EMBL" id="OAY70481.1"/>
    </source>
</evidence>
<feature type="compositionally biased region" description="Pro residues" evidence="2">
    <location>
        <begin position="31"/>
        <end position="41"/>
    </location>
</feature>
<dbReference type="RefSeq" id="XP_020091583.1">
    <property type="nucleotide sequence ID" value="XM_020235994.1"/>
</dbReference>
<evidence type="ECO:0000256" key="1">
    <source>
        <dbReference type="SAM" id="Coils"/>
    </source>
</evidence>
<proteinExistence type="predicted"/>
<reference evidence="6" key="2">
    <citation type="submission" date="2025-04" db="UniProtKB">
        <authorList>
            <consortium name="RefSeq"/>
        </authorList>
    </citation>
    <scope>IDENTIFICATION</scope>
    <source>
        <tissue evidence="6">Leaf</tissue>
    </source>
</reference>
<dbReference type="EMBL" id="LSRQ01003888">
    <property type="protein sequence ID" value="OAY70481.1"/>
    <property type="molecule type" value="Genomic_DNA"/>
</dbReference>
<reference evidence="3 4" key="1">
    <citation type="journal article" date="2016" name="DNA Res.">
        <title>The draft genome of MD-2 pineapple using hybrid error correction of long reads.</title>
        <authorList>
            <person name="Redwan R.M."/>
            <person name="Saidin A."/>
            <person name="Kumar S.V."/>
        </authorList>
    </citation>
    <scope>NUCLEOTIDE SEQUENCE [LARGE SCALE GENOMIC DNA]</scope>
    <source>
        <strain evidence="4">cv. MD2</strain>
        <tissue evidence="3">Leaf</tissue>
    </source>
</reference>
<evidence type="ECO:0000313" key="4">
    <source>
        <dbReference type="Proteomes" id="UP000092600"/>
    </source>
</evidence>
<accession>A0A199V0R6</accession>
<dbReference type="GeneID" id="109712434"/>
<evidence type="ECO:0000313" key="6">
    <source>
        <dbReference type="RefSeq" id="XP_020091583.1"/>
    </source>
</evidence>